<organism evidence="11 12">
    <name type="scientific">Paractinoplanes durhamensis</name>
    <dbReference type="NCBI Taxonomy" id="113563"/>
    <lineage>
        <taxon>Bacteria</taxon>
        <taxon>Bacillati</taxon>
        <taxon>Actinomycetota</taxon>
        <taxon>Actinomycetes</taxon>
        <taxon>Micromonosporales</taxon>
        <taxon>Micromonosporaceae</taxon>
        <taxon>Paractinoplanes</taxon>
    </lineage>
</organism>
<evidence type="ECO:0000256" key="8">
    <source>
        <dbReference type="ARBA" id="ARBA00023014"/>
    </source>
</evidence>
<dbReference type="PANTHER" id="PTHR21266:SF32">
    <property type="entry name" value="CHOLESTEROL 7-DESATURASE NVD"/>
    <property type="match status" value="1"/>
</dbReference>
<keyword evidence="9" id="KW-0472">Membrane</keyword>
<dbReference type="Gene3D" id="2.102.10.10">
    <property type="entry name" value="Rieske [2Fe-2S] iron-sulphur domain"/>
    <property type="match status" value="1"/>
</dbReference>
<evidence type="ECO:0000256" key="6">
    <source>
        <dbReference type="ARBA" id="ARBA00023002"/>
    </source>
</evidence>
<dbReference type="EMBL" id="BOML01000013">
    <property type="protein sequence ID" value="GIE00059.1"/>
    <property type="molecule type" value="Genomic_DNA"/>
</dbReference>
<evidence type="ECO:0000256" key="5">
    <source>
        <dbReference type="ARBA" id="ARBA00022989"/>
    </source>
</evidence>
<evidence type="ECO:0000256" key="3">
    <source>
        <dbReference type="ARBA" id="ARBA00022714"/>
    </source>
</evidence>
<keyword evidence="8" id="KW-0411">Iron-sulfur</keyword>
<comment type="caution">
    <text evidence="11">The sequence shown here is derived from an EMBL/GenBank/DDBJ whole genome shotgun (WGS) entry which is preliminary data.</text>
</comment>
<dbReference type="Proteomes" id="UP000637628">
    <property type="component" value="Unassembled WGS sequence"/>
</dbReference>
<accession>A0ABQ3YRR0</accession>
<name>A0ABQ3YRR0_9ACTN</name>
<dbReference type="Gene3D" id="3.90.380.10">
    <property type="entry name" value="Naphthalene 1,2-dioxygenase Alpha Subunit, Chain A, domain 1"/>
    <property type="match status" value="1"/>
</dbReference>
<keyword evidence="4" id="KW-0479">Metal-binding</keyword>
<proteinExistence type="predicted"/>
<keyword evidence="7" id="KW-0408">Iron</keyword>
<dbReference type="Pfam" id="PF00355">
    <property type="entry name" value="Rieske"/>
    <property type="match status" value="1"/>
</dbReference>
<dbReference type="InterPro" id="IPR017941">
    <property type="entry name" value="Rieske_2Fe-2S"/>
</dbReference>
<keyword evidence="2" id="KW-0812">Transmembrane</keyword>
<gene>
    <name evidence="11" type="ORF">Adu01nite_14090</name>
</gene>
<dbReference type="InterPro" id="IPR036922">
    <property type="entry name" value="Rieske_2Fe-2S_sf"/>
</dbReference>
<dbReference type="InterPro" id="IPR044043">
    <property type="entry name" value="VanA_C_cat"/>
</dbReference>
<keyword evidence="12" id="KW-1185">Reference proteome</keyword>
<evidence type="ECO:0000313" key="12">
    <source>
        <dbReference type="Proteomes" id="UP000637628"/>
    </source>
</evidence>
<evidence type="ECO:0000313" key="11">
    <source>
        <dbReference type="EMBL" id="GIE00059.1"/>
    </source>
</evidence>
<evidence type="ECO:0000256" key="2">
    <source>
        <dbReference type="ARBA" id="ARBA00022692"/>
    </source>
</evidence>
<keyword evidence="5" id="KW-1133">Transmembrane helix</keyword>
<evidence type="ECO:0000256" key="9">
    <source>
        <dbReference type="ARBA" id="ARBA00023136"/>
    </source>
</evidence>
<evidence type="ECO:0000256" key="4">
    <source>
        <dbReference type="ARBA" id="ARBA00022723"/>
    </source>
</evidence>
<dbReference type="SUPFAM" id="SSF50022">
    <property type="entry name" value="ISP domain"/>
    <property type="match status" value="1"/>
</dbReference>
<keyword evidence="6" id="KW-0560">Oxidoreductase</keyword>
<dbReference type="InterPro" id="IPR050584">
    <property type="entry name" value="Cholesterol_7-desaturase"/>
</dbReference>
<dbReference type="PROSITE" id="PS51296">
    <property type="entry name" value="RIESKE"/>
    <property type="match status" value="1"/>
</dbReference>
<dbReference type="SUPFAM" id="SSF55961">
    <property type="entry name" value="Bet v1-like"/>
    <property type="match status" value="1"/>
</dbReference>
<feature type="domain" description="Rieske" evidence="10">
    <location>
        <begin position="16"/>
        <end position="120"/>
    </location>
</feature>
<dbReference type="Pfam" id="PF19112">
    <property type="entry name" value="VanA_C"/>
    <property type="match status" value="1"/>
</dbReference>
<keyword evidence="3" id="KW-0001">2Fe-2S</keyword>
<dbReference type="PANTHER" id="PTHR21266">
    <property type="entry name" value="IRON-SULFUR DOMAIN CONTAINING PROTEIN"/>
    <property type="match status" value="1"/>
</dbReference>
<sequence>MAHSVTPRAQTGAMDWLPIALDVDVSTRPMTVTAAGVPLVVVRPEPDAAPVVFADRCPHRLVPLSAATVENGRLRCAYHGWEFDASGACVTLPSQEGAPPPRASLPKGPRVRVRDGVVEISDLPDNDPTDLFTNEDPSLLHAWHPVGIVGQDEMSEVQLLGRTYRPSEERTRERWGLLWLAPAEPRVELFDDPDHDDANYVGAWLETARSNAPAGVVADNFLDVAHFPFVHAKTFGAAEEKLVERYEVTDEPWGCRSVQDQWFDNPEDPGVAAGIRPIRQRRRATYVYRAPFQLMLRLEELDAGAVKTILFFARPESLSSTRIYTKMLFHGIGGVADPAPEVIRSEVAFEEAVLAEDLELQRTQRLPGLPLRMRDELHVRADLLGVHMRRILAKFHTGQSPAAALGGQAGD</sequence>
<reference evidence="11 12" key="1">
    <citation type="submission" date="2021-01" db="EMBL/GenBank/DDBJ databases">
        <title>Whole genome shotgun sequence of Actinoplanes durhamensis NBRC 14914.</title>
        <authorList>
            <person name="Komaki H."/>
            <person name="Tamura T."/>
        </authorList>
    </citation>
    <scope>NUCLEOTIDE SEQUENCE [LARGE SCALE GENOMIC DNA]</scope>
    <source>
        <strain evidence="11 12">NBRC 14914</strain>
    </source>
</reference>
<evidence type="ECO:0000259" key="10">
    <source>
        <dbReference type="PROSITE" id="PS51296"/>
    </source>
</evidence>
<protein>
    <recommendedName>
        <fullName evidence="10">Rieske domain-containing protein</fullName>
    </recommendedName>
</protein>
<evidence type="ECO:0000256" key="1">
    <source>
        <dbReference type="ARBA" id="ARBA00004370"/>
    </source>
</evidence>
<comment type="subcellular location">
    <subcellularLocation>
        <location evidence="1">Membrane</location>
    </subcellularLocation>
</comment>
<evidence type="ECO:0000256" key="7">
    <source>
        <dbReference type="ARBA" id="ARBA00023004"/>
    </source>
</evidence>